<dbReference type="AlphaFoldDB" id="A0A4Z0W219"/>
<dbReference type="Pfam" id="PF13563">
    <property type="entry name" value="2_5_RNA_ligase2"/>
    <property type="match status" value="1"/>
</dbReference>
<dbReference type="SUPFAM" id="SSF55144">
    <property type="entry name" value="LigT-like"/>
    <property type="match status" value="1"/>
</dbReference>
<proteinExistence type="predicted"/>
<sequence>MIILQALLSILPEPFYSEISELWEKLENKFDVKFIQNSVPFPHFTWNVAEEYLIKDKLEYFRKGFKKVDSFVIKTSGIGVFTGDKKVLYIPIKPTEELLNYHEYIWNLCEINKTQMNEYYSPENWFPHITLAVEDIKTENIGKVVEFLADTKFKYEIKIDNISFVYREVGKELKVERSYGLDY</sequence>
<comment type="caution">
    <text evidence="1">The sequence shown here is derived from an EMBL/GenBank/DDBJ whole genome shotgun (WGS) entry which is preliminary data.</text>
</comment>
<reference evidence="1 2" key="1">
    <citation type="submission" date="2019-04" db="EMBL/GenBank/DDBJ databases">
        <title>Draft genome sequence data and analysis of a Fermenting Bacterium, Geotoga petraea strain HO-Geo1, isolated from heavy-oil petroleum reservoir in Russia.</title>
        <authorList>
            <person name="Grouzdev D.S."/>
            <person name="Semenova E.M."/>
            <person name="Sokolova D.S."/>
            <person name="Tourova T.P."/>
            <person name="Poltaraus A.B."/>
            <person name="Nazina T.N."/>
        </authorList>
    </citation>
    <scope>NUCLEOTIDE SEQUENCE [LARGE SCALE GENOMIC DNA]</scope>
    <source>
        <strain evidence="1 2">HO-Geo1</strain>
    </source>
</reference>
<gene>
    <name evidence="1" type="ORF">E4650_06135</name>
</gene>
<dbReference type="OrthoDB" id="463286at2"/>
<accession>A0A4Z0W219</accession>
<protein>
    <recommendedName>
        <fullName evidence="3">2'-5' RNA ligase family protein</fullName>
    </recommendedName>
</protein>
<evidence type="ECO:0008006" key="3">
    <source>
        <dbReference type="Google" id="ProtNLM"/>
    </source>
</evidence>
<evidence type="ECO:0000313" key="2">
    <source>
        <dbReference type="Proteomes" id="UP000297288"/>
    </source>
</evidence>
<dbReference type="Proteomes" id="UP000297288">
    <property type="component" value="Unassembled WGS sequence"/>
</dbReference>
<evidence type="ECO:0000313" key="1">
    <source>
        <dbReference type="EMBL" id="TGG87916.1"/>
    </source>
</evidence>
<name>A0A4Z0W219_9BACT</name>
<dbReference type="PANTHER" id="PTHR36039">
    <property type="match status" value="1"/>
</dbReference>
<dbReference type="InterPro" id="IPR009097">
    <property type="entry name" value="Cyclic_Pdiesterase"/>
</dbReference>
<dbReference type="PANTHER" id="PTHR36039:SF2">
    <property type="entry name" value="RNA LIGASE_CYCLIC NUCLEOTIDE PHOSPHODIESTERASE FAMILY PROTEIN"/>
    <property type="match status" value="1"/>
</dbReference>
<dbReference type="EMBL" id="SRME01000003">
    <property type="protein sequence ID" value="TGG87916.1"/>
    <property type="molecule type" value="Genomic_DNA"/>
</dbReference>
<organism evidence="1 2">
    <name type="scientific">Geotoga petraea</name>
    <dbReference type="NCBI Taxonomy" id="28234"/>
    <lineage>
        <taxon>Bacteria</taxon>
        <taxon>Thermotogati</taxon>
        <taxon>Thermotogota</taxon>
        <taxon>Thermotogae</taxon>
        <taxon>Petrotogales</taxon>
        <taxon>Petrotogaceae</taxon>
        <taxon>Geotoga</taxon>
    </lineage>
</organism>
<dbReference type="Gene3D" id="3.90.1140.10">
    <property type="entry name" value="Cyclic phosphodiesterase"/>
    <property type="match status" value="1"/>
</dbReference>